<dbReference type="InterPro" id="IPR050817">
    <property type="entry name" value="DjlA_DnaK_co-chaperone"/>
</dbReference>
<dbReference type="Pfam" id="PF00226">
    <property type="entry name" value="DnaJ"/>
    <property type="match status" value="1"/>
</dbReference>
<dbReference type="CDD" id="cd06257">
    <property type="entry name" value="DnaJ"/>
    <property type="match status" value="1"/>
</dbReference>
<protein>
    <recommendedName>
        <fullName evidence="1">J domain-containing protein</fullName>
    </recommendedName>
</protein>
<dbReference type="PROSITE" id="PS50076">
    <property type="entry name" value="DNAJ_2"/>
    <property type="match status" value="1"/>
</dbReference>
<dbReference type="SUPFAM" id="SSF46565">
    <property type="entry name" value="Chaperone J-domain"/>
    <property type="match status" value="1"/>
</dbReference>
<dbReference type="CDD" id="cd07316">
    <property type="entry name" value="terB_like_DjlA"/>
    <property type="match status" value="1"/>
</dbReference>
<dbReference type="NCBIfam" id="NF006948">
    <property type="entry name" value="PRK09430.1"/>
    <property type="match status" value="1"/>
</dbReference>
<dbReference type="AlphaFoldDB" id="A0A383DDR6"/>
<feature type="non-terminal residue" evidence="2">
    <location>
        <position position="1"/>
    </location>
</feature>
<proteinExistence type="predicted"/>
<dbReference type="PRINTS" id="PR00625">
    <property type="entry name" value="JDOMAIN"/>
</dbReference>
<sequence length="235" mass="27076">NRAYKRAICMRLSGNDPHVKVPSGGKTQRHFNMAMFALMGRVSKLDGVVKQEEIDFAIAIMQQLSFDNAQRQQAIQYFDQGKQLNTDVMKCVRDLVRIIRPKTELADLFLKLQCQLAYSKGEMRLKEKVLLREVAHELGYDKGEFTRVCKKAQNCLDYFFAEPRGYLKHAYSVLQLKPGVEVGEVKRAYLRLMSRYHPDKLSVDNLSAEMLQQAQEKSQAVRDAYETLCGYRKAL</sequence>
<dbReference type="Gene3D" id="1.10.287.110">
    <property type="entry name" value="DnaJ domain"/>
    <property type="match status" value="1"/>
</dbReference>
<dbReference type="Gene3D" id="1.10.3680.10">
    <property type="entry name" value="TerB-like"/>
    <property type="match status" value="1"/>
</dbReference>
<dbReference type="Pfam" id="PF05099">
    <property type="entry name" value="TerB"/>
    <property type="match status" value="1"/>
</dbReference>
<reference evidence="2" key="1">
    <citation type="submission" date="2018-05" db="EMBL/GenBank/DDBJ databases">
        <authorList>
            <person name="Lanie J.A."/>
            <person name="Ng W.-L."/>
            <person name="Kazmierczak K.M."/>
            <person name="Andrzejewski T.M."/>
            <person name="Davidsen T.M."/>
            <person name="Wayne K.J."/>
            <person name="Tettelin H."/>
            <person name="Glass J.I."/>
            <person name="Rusch D."/>
            <person name="Podicherti R."/>
            <person name="Tsui H.-C.T."/>
            <person name="Winkler M.E."/>
        </authorList>
    </citation>
    <scope>NUCLEOTIDE SEQUENCE</scope>
</reference>
<name>A0A383DDR6_9ZZZZ</name>
<dbReference type="SMART" id="SM00271">
    <property type="entry name" value="DnaJ"/>
    <property type="match status" value="1"/>
</dbReference>
<organism evidence="2">
    <name type="scientific">marine metagenome</name>
    <dbReference type="NCBI Taxonomy" id="408172"/>
    <lineage>
        <taxon>unclassified sequences</taxon>
        <taxon>metagenomes</taxon>
        <taxon>ecological metagenomes</taxon>
    </lineage>
</organism>
<accession>A0A383DDR6</accession>
<dbReference type="InterPro" id="IPR029024">
    <property type="entry name" value="TerB-like"/>
</dbReference>
<dbReference type="InterPro" id="IPR001623">
    <property type="entry name" value="DnaJ_domain"/>
</dbReference>
<dbReference type="SUPFAM" id="SSF158682">
    <property type="entry name" value="TerB-like"/>
    <property type="match status" value="1"/>
</dbReference>
<dbReference type="EMBL" id="UINC01216481">
    <property type="protein sequence ID" value="SVE42637.1"/>
    <property type="molecule type" value="Genomic_DNA"/>
</dbReference>
<evidence type="ECO:0000313" key="2">
    <source>
        <dbReference type="EMBL" id="SVE42637.1"/>
    </source>
</evidence>
<dbReference type="InterPro" id="IPR036869">
    <property type="entry name" value="J_dom_sf"/>
</dbReference>
<evidence type="ECO:0000259" key="1">
    <source>
        <dbReference type="PROSITE" id="PS50076"/>
    </source>
</evidence>
<dbReference type="PANTHER" id="PTHR24074">
    <property type="entry name" value="CO-CHAPERONE PROTEIN DJLA"/>
    <property type="match status" value="1"/>
</dbReference>
<gene>
    <name evidence="2" type="ORF">METZ01_LOCUS495491</name>
</gene>
<feature type="domain" description="J" evidence="1">
    <location>
        <begin position="169"/>
        <end position="233"/>
    </location>
</feature>
<dbReference type="InterPro" id="IPR007791">
    <property type="entry name" value="DjlA_N"/>
</dbReference>